<evidence type="ECO:0000256" key="2">
    <source>
        <dbReference type="ARBA" id="ARBA00022801"/>
    </source>
</evidence>
<evidence type="ECO:0000313" key="5">
    <source>
        <dbReference type="Proteomes" id="UP000199682"/>
    </source>
</evidence>
<gene>
    <name evidence="4" type="ORF">SAMN04488074_103206</name>
</gene>
<dbReference type="Gene3D" id="3.90.950.10">
    <property type="match status" value="1"/>
</dbReference>
<dbReference type="PIRSF" id="PIRSF006305">
    <property type="entry name" value="Maf"/>
    <property type="match status" value="1"/>
</dbReference>
<keyword evidence="2 3" id="KW-0378">Hydrolase</keyword>
<comment type="catalytic activity">
    <reaction evidence="3">
        <text>a 2'-deoxyribonucleoside 5'-triphosphate + H2O = a 2'-deoxyribonucleoside 5'-phosphate + diphosphate + H(+)</text>
        <dbReference type="Rhea" id="RHEA:44644"/>
        <dbReference type="ChEBI" id="CHEBI:15377"/>
        <dbReference type="ChEBI" id="CHEBI:15378"/>
        <dbReference type="ChEBI" id="CHEBI:33019"/>
        <dbReference type="ChEBI" id="CHEBI:61560"/>
        <dbReference type="ChEBI" id="CHEBI:65317"/>
        <dbReference type="EC" id="3.6.1.9"/>
    </reaction>
</comment>
<dbReference type="Pfam" id="PF02545">
    <property type="entry name" value="Maf"/>
    <property type="match status" value="1"/>
</dbReference>
<dbReference type="NCBIfam" id="TIGR00172">
    <property type="entry name" value="maf"/>
    <property type="match status" value="1"/>
</dbReference>
<dbReference type="HAMAP" id="MF_00528">
    <property type="entry name" value="Maf"/>
    <property type="match status" value="1"/>
</dbReference>
<comment type="subcellular location">
    <subcellularLocation>
        <location evidence="3">Cytoplasm</location>
    </subcellularLocation>
</comment>
<dbReference type="CDD" id="cd00555">
    <property type="entry name" value="Maf"/>
    <property type="match status" value="1"/>
</dbReference>
<sequence>MRLILASQSPARLSVLRSAGIEPVVRVSGVDEDALVESLDNPTPEETVVALSAAKAEAIEHDDECVVVGCDSMLLFEGELAGKPGTPEVARERWQRVAGKSGVLITGHTVLRVSGGAVTGRASAAESTTVRFGTPSEEELEAYIATGEPLHVAGGFTIDGRGGWFIDGIDGDHTSVIGISLPLTRRLLGQVGVPVSTLW</sequence>
<dbReference type="GO" id="GO:0009117">
    <property type="term" value="P:nucleotide metabolic process"/>
    <property type="evidence" value="ECO:0007669"/>
    <property type="project" value="UniProtKB-KW"/>
</dbReference>
<dbReference type="EC" id="3.6.1.9" evidence="3"/>
<dbReference type="SUPFAM" id="SSF52972">
    <property type="entry name" value="ITPase-like"/>
    <property type="match status" value="1"/>
</dbReference>
<comment type="function">
    <text evidence="3">Nucleoside triphosphate pyrophosphatase. May have a dual role in cell division arrest and in preventing the incorporation of modified nucleotides into cellular nucleic acids.</text>
</comment>
<dbReference type="EMBL" id="FNET01000003">
    <property type="protein sequence ID" value="SDJ78055.1"/>
    <property type="molecule type" value="Genomic_DNA"/>
</dbReference>
<dbReference type="AlphaFoldDB" id="A0A1G8WK74"/>
<comment type="similarity">
    <text evidence="3">Belongs to the Maf family.</text>
</comment>
<organism evidence="4 5">
    <name type="scientific">Lentzea albidocapillata subsp. violacea</name>
    <dbReference type="NCBI Taxonomy" id="128104"/>
    <lineage>
        <taxon>Bacteria</taxon>
        <taxon>Bacillati</taxon>
        <taxon>Actinomycetota</taxon>
        <taxon>Actinomycetes</taxon>
        <taxon>Pseudonocardiales</taxon>
        <taxon>Pseudonocardiaceae</taxon>
        <taxon>Lentzea</taxon>
    </lineage>
</organism>
<proteinExistence type="inferred from homology"/>
<dbReference type="PANTHER" id="PTHR43213:SF5">
    <property type="entry name" value="BIFUNCTIONAL DTTP_UTP PYROPHOSPHATASE_METHYLTRANSFERASE PROTEIN-RELATED"/>
    <property type="match status" value="1"/>
</dbReference>
<evidence type="ECO:0000256" key="1">
    <source>
        <dbReference type="ARBA" id="ARBA00001968"/>
    </source>
</evidence>
<name>A0A1G8WK74_9PSEU</name>
<accession>A0A1G8WK74</accession>
<dbReference type="InterPro" id="IPR003697">
    <property type="entry name" value="Maf-like"/>
</dbReference>
<dbReference type="PANTHER" id="PTHR43213">
    <property type="entry name" value="BIFUNCTIONAL DTTP/UTP PYROPHOSPHATASE/METHYLTRANSFERASE PROTEIN-RELATED"/>
    <property type="match status" value="1"/>
</dbReference>
<dbReference type="GO" id="GO:0005737">
    <property type="term" value="C:cytoplasm"/>
    <property type="evidence" value="ECO:0007669"/>
    <property type="project" value="UniProtKB-SubCell"/>
</dbReference>
<protein>
    <recommendedName>
        <fullName evidence="3">Nucleoside triphosphate pyrophosphatase</fullName>
        <ecNumber evidence="3">3.6.1.9</ecNumber>
    </recommendedName>
    <alternativeName>
        <fullName evidence="3">Nucleotide pyrophosphatase</fullName>
        <shortName evidence="3">Nucleotide PPase</shortName>
    </alternativeName>
</protein>
<dbReference type="RefSeq" id="WP_090005329.1">
    <property type="nucleotide sequence ID" value="NZ_FNET01000003.1"/>
</dbReference>
<dbReference type="GO" id="GO:0047429">
    <property type="term" value="F:nucleoside triphosphate diphosphatase activity"/>
    <property type="evidence" value="ECO:0007669"/>
    <property type="project" value="UniProtKB-EC"/>
</dbReference>
<evidence type="ECO:0000313" key="4">
    <source>
        <dbReference type="EMBL" id="SDJ78055.1"/>
    </source>
</evidence>
<reference evidence="5" key="1">
    <citation type="submission" date="2016-10" db="EMBL/GenBank/DDBJ databases">
        <authorList>
            <person name="Varghese N."/>
            <person name="Submissions S."/>
        </authorList>
    </citation>
    <scope>NUCLEOTIDE SEQUENCE [LARGE SCALE GENOMIC DNA]</scope>
    <source>
        <strain evidence="5">DSM 44796</strain>
    </source>
</reference>
<comment type="caution">
    <text evidence="3">Lacks conserved residue(s) required for the propagation of feature annotation.</text>
</comment>
<comment type="catalytic activity">
    <reaction evidence="3">
        <text>a ribonucleoside 5'-triphosphate + H2O = a ribonucleoside 5'-phosphate + diphosphate + H(+)</text>
        <dbReference type="Rhea" id="RHEA:23996"/>
        <dbReference type="ChEBI" id="CHEBI:15377"/>
        <dbReference type="ChEBI" id="CHEBI:15378"/>
        <dbReference type="ChEBI" id="CHEBI:33019"/>
        <dbReference type="ChEBI" id="CHEBI:58043"/>
        <dbReference type="ChEBI" id="CHEBI:61557"/>
        <dbReference type="EC" id="3.6.1.9"/>
    </reaction>
</comment>
<keyword evidence="3" id="KW-0963">Cytoplasm</keyword>
<feature type="active site" description="Proton acceptor" evidence="3">
    <location>
        <position position="71"/>
    </location>
</feature>
<evidence type="ECO:0000256" key="3">
    <source>
        <dbReference type="HAMAP-Rule" id="MF_00528"/>
    </source>
</evidence>
<comment type="cofactor">
    <cofactor evidence="1 3">
        <name>a divalent metal cation</name>
        <dbReference type="ChEBI" id="CHEBI:60240"/>
    </cofactor>
</comment>
<dbReference type="Proteomes" id="UP000199682">
    <property type="component" value="Unassembled WGS sequence"/>
</dbReference>
<keyword evidence="3" id="KW-0546">Nucleotide metabolism</keyword>
<dbReference type="InterPro" id="IPR029001">
    <property type="entry name" value="ITPase-like_fam"/>
</dbReference>